<dbReference type="EMBL" id="JAGKQM010000016">
    <property type="protein sequence ID" value="KAH0874872.1"/>
    <property type="molecule type" value="Genomic_DNA"/>
</dbReference>
<evidence type="ECO:0000313" key="7">
    <source>
        <dbReference type="Proteomes" id="UP000824890"/>
    </source>
</evidence>
<keyword evidence="3 4" id="KW-0472">Membrane</keyword>
<comment type="subunit">
    <text evidence="4">Homodimer.</text>
</comment>
<comment type="function">
    <text evidence="4">Acts as a Mg(2+) transporter. Can also transport other divalent cations such as Fe(2+), Sr(2+), Ba(2+), Mn(2+) and Co(2+) but to a much less extent than Mg(2+).</text>
</comment>
<keyword evidence="4" id="KW-1003">Cell membrane</keyword>
<evidence type="ECO:0000256" key="1">
    <source>
        <dbReference type="ARBA" id="ARBA00022692"/>
    </source>
</evidence>
<organism evidence="6 7">
    <name type="scientific">Brassica napus</name>
    <name type="common">Rape</name>
    <dbReference type="NCBI Taxonomy" id="3708"/>
    <lineage>
        <taxon>Eukaryota</taxon>
        <taxon>Viridiplantae</taxon>
        <taxon>Streptophyta</taxon>
        <taxon>Embryophyta</taxon>
        <taxon>Tracheophyta</taxon>
        <taxon>Spermatophyta</taxon>
        <taxon>Magnoliopsida</taxon>
        <taxon>eudicotyledons</taxon>
        <taxon>Gunneridae</taxon>
        <taxon>Pentapetalae</taxon>
        <taxon>rosids</taxon>
        <taxon>malvids</taxon>
        <taxon>Brassicales</taxon>
        <taxon>Brassicaceae</taxon>
        <taxon>Brassiceae</taxon>
        <taxon>Brassica</taxon>
    </lineage>
</organism>
<dbReference type="InterPro" id="IPR008521">
    <property type="entry name" value="Mg_trans_NIPA"/>
</dbReference>
<keyword evidence="1 4" id="KW-0812">Transmembrane</keyword>
<feature type="transmembrane region" description="Helical" evidence="4">
    <location>
        <begin position="117"/>
        <end position="135"/>
    </location>
</feature>
<dbReference type="Proteomes" id="UP000824890">
    <property type="component" value="Unassembled WGS sequence"/>
</dbReference>
<proteinExistence type="inferred from homology"/>
<feature type="region of interest" description="Disordered" evidence="5">
    <location>
        <begin position="189"/>
        <end position="211"/>
    </location>
</feature>
<feature type="transmembrane region" description="Helical" evidence="4">
    <location>
        <begin position="25"/>
        <end position="51"/>
    </location>
</feature>
<dbReference type="PANTHER" id="PTHR12570">
    <property type="match status" value="1"/>
</dbReference>
<protein>
    <recommendedName>
        <fullName evidence="4">Probable magnesium transporter</fullName>
    </recommendedName>
</protein>
<keyword evidence="4" id="KW-0967">Endosome</keyword>
<comment type="similarity">
    <text evidence="4">Belongs to the NIPA (TC 2.A.7) family.</text>
</comment>
<keyword evidence="4" id="KW-0460">Magnesium</keyword>
<evidence type="ECO:0000256" key="2">
    <source>
        <dbReference type="ARBA" id="ARBA00022989"/>
    </source>
</evidence>
<dbReference type="PANTHER" id="PTHR12570:SF84">
    <property type="entry name" value="MAGNESIUM TRANSPORTER NIPA4-RELATED"/>
    <property type="match status" value="1"/>
</dbReference>
<keyword evidence="4" id="KW-0813">Transport</keyword>
<keyword evidence="7" id="KW-1185">Reference proteome</keyword>
<evidence type="ECO:0000256" key="4">
    <source>
        <dbReference type="RuleBase" id="RU363078"/>
    </source>
</evidence>
<comment type="subcellular location">
    <subcellularLocation>
        <location evidence="4">Cell membrane</location>
        <topology evidence="4">Multi-pass membrane protein</topology>
    </subcellularLocation>
    <subcellularLocation>
        <location evidence="4">Early endosome</location>
    </subcellularLocation>
</comment>
<sequence>MVAPEIYSYLDEPRWWIGMTTSEPFTLLFSATSTFASAILVTPLGALSIIIRQDNLLMSRSSPCCLGSYHITGETTHLLSSWLCFMCCGFHYNCHVSQEQEMDSVLEVWNLATEPAFMCYGSLIIGAAVFLIIRFCPQYGQANVMVYSGNECKSTWNNSIGYICVTSDNPVELLKQSSPVILPLRRSKHTDKDGFESEDIPLRRQESLGSP</sequence>
<evidence type="ECO:0000256" key="3">
    <source>
        <dbReference type="ARBA" id="ARBA00023136"/>
    </source>
</evidence>
<reference evidence="6 7" key="1">
    <citation type="submission" date="2021-05" db="EMBL/GenBank/DDBJ databases">
        <title>Genome Assembly of Synthetic Allotetraploid Brassica napus Reveals Homoeologous Exchanges between Subgenomes.</title>
        <authorList>
            <person name="Davis J.T."/>
        </authorList>
    </citation>
    <scope>NUCLEOTIDE SEQUENCE [LARGE SCALE GENOMIC DNA]</scope>
    <source>
        <strain evidence="7">cv. Da-Ae</strain>
        <tissue evidence="6">Seedling</tissue>
    </source>
</reference>
<comment type="caution">
    <text evidence="6">The sequence shown here is derived from an EMBL/GenBank/DDBJ whole genome shotgun (WGS) entry which is preliminary data.</text>
</comment>
<gene>
    <name evidence="6" type="ORF">HID58_072234</name>
</gene>
<evidence type="ECO:0000256" key="5">
    <source>
        <dbReference type="SAM" id="MobiDB-lite"/>
    </source>
</evidence>
<feature type="compositionally biased region" description="Basic and acidic residues" evidence="5">
    <location>
        <begin position="190"/>
        <end position="211"/>
    </location>
</feature>
<accession>A0ABQ7Z3T5</accession>
<evidence type="ECO:0000313" key="6">
    <source>
        <dbReference type="EMBL" id="KAH0874872.1"/>
    </source>
</evidence>
<keyword evidence="4" id="KW-0406">Ion transport</keyword>
<keyword evidence="2 4" id="KW-1133">Transmembrane helix</keyword>
<dbReference type="Pfam" id="PF05653">
    <property type="entry name" value="Mg_trans_NIPA"/>
    <property type="match status" value="1"/>
</dbReference>
<comment type="caution">
    <text evidence="4">Lacks conserved residue(s) required for the propagation of feature annotation.</text>
</comment>
<name>A0ABQ7Z3T5_BRANA</name>